<name>A0AB94IAB5_9GAMM</name>
<organism evidence="1 2">
    <name type="scientific">Candidatus Schmidhempelia bombi str. Bimp</name>
    <dbReference type="NCBI Taxonomy" id="1387197"/>
    <lineage>
        <taxon>Bacteria</taxon>
        <taxon>Pseudomonadati</taxon>
        <taxon>Pseudomonadota</taxon>
        <taxon>Gammaproteobacteria</taxon>
        <taxon>Orbales</taxon>
        <taxon>Orbaceae</taxon>
        <taxon>Candidatus Schmidhempelia</taxon>
    </lineage>
</organism>
<dbReference type="RefSeq" id="WP_133459420.1">
    <property type="nucleotide sequence ID" value="NZ_AWGA01000113.1"/>
</dbReference>
<keyword evidence="2" id="KW-1185">Reference proteome</keyword>
<proteinExistence type="predicted"/>
<dbReference type="Proteomes" id="UP000506160">
    <property type="component" value="Unassembled WGS sequence"/>
</dbReference>
<dbReference type="EMBL" id="AWGA01000113">
    <property type="protein sequence ID" value="TEA26322.1"/>
    <property type="molecule type" value="Genomic_DNA"/>
</dbReference>
<gene>
    <name evidence="1" type="ORF">O970_09265</name>
</gene>
<sequence>MNVLKYLLVIISFFPQVTQAIYRIYSGNIGDKKIDFYISGTSDNSLTISYVNTNDYTIISERLPKKVDNEYVYENYTYDLFGNKDTLILKNFDFSENKIKSENDFLIGTSLKFGDFKLKKIFEYNVIWSNGYKENHKDSKELLSNIEFKNVEFLQIHSTKDFYFKLLLSKNKKEDIKITGVNIYSKKNGELIQRIKTKKNYLFYDVFTVEIGDFDFDGNENDFSLVEGDTRGTNVPHMYFIYDESQNKFIDPNLEGYVFVFDPEKKIATSTKTCGDVILYENNIILNKMYYFNQSKKKYEYIDQYCMAIPDGVDYYLRECTIKERQDCEKAVVEPGDEP</sequence>
<comment type="caution">
    <text evidence="1">The sequence shown here is derived from an EMBL/GenBank/DDBJ whole genome shotgun (WGS) entry which is preliminary data.</text>
</comment>
<reference evidence="1 2" key="1">
    <citation type="journal article" date="2014" name="Appl. Environ. Microbiol.">
        <title>Genomic features of a bumble bee symbiont reflect its host environment.</title>
        <authorList>
            <person name="Martinson V.G."/>
            <person name="Magoc T."/>
            <person name="Koch H."/>
            <person name="Salzberg S.L."/>
            <person name="Moran N.A."/>
        </authorList>
    </citation>
    <scope>NUCLEOTIDE SEQUENCE [LARGE SCALE GENOMIC DNA]</scope>
    <source>
        <strain evidence="1 2">Bimp</strain>
    </source>
</reference>
<evidence type="ECO:0000313" key="2">
    <source>
        <dbReference type="Proteomes" id="UP000506160"/>
    </source>
</evidence>
<protein>
    <submittedName>
        <fullName evidence="1">Uncharacterized protein</fullName>
    </submittedName>
</protein>
<evidence type="ECO:0000313" key="1">
    <source>
        <dbReference type="EMBL" id="TEA26322.1"/>
    </source>
</evidence>
<dbReference type="AlphaFoldDB" id="A0AB94IAB5"/>
<accession>A0AB94IAB5</accession>